<dbReference type="GO" id="GO:0097266">
    <property type="term" value="F:phenylacetyl-CoA 1,2-epoxidase activity"/>
    <property type="evidence" value="ECO:0007669"/>
    <property type="project" value="UniProtKB-EC"/>
</dbReference>
<dbReference type="InterPro" id="IPR009078">
    <property type="entry name" value="Ferritin-like_SF"/>
</dbReference>
<sequence>MPSLPDMTTPNLIALAGQALAGSGPVAVPAPDAGQPEFVEFLQRMGDNALILGHRVSEWCGHAPALEEDIALANQALDLIGQCQLWLGLAAEVEGRGRDADALAYLRDAGAFRNLLLVELPNGDFGVTLMRQFLFDAFHIELLRALGASSDSRVAAIAAKAEKEVAYHLERSADLVIRLGDGTDESRARMQAALTRLWSYTGEMFVDDAVDQAMADAGIAPLPSSLKPAWDRTVSAVLDEATLAVPTAAWQHGVSGSGGGKKGIHTEHLGYILAEMQFLQRAYPGAKW</sequence>
<comment type="caution">
    <text evidence="1">The sequence shown here is derived from an EMBL/GenBank/DDBJ whole genome shotgun (WGS) entry which is preliminary data.</text>
</comment>
<dbReference type="RefSeq" id="WP_377760928.1">
    <property type="nucleotide sequence ID" value="NZ_JBHRXY010000004.1"/>
</dbReference>
<dbReference type="PANTHER" id="PTHR30458:SF0">
    <property type="entry name" value="1,2-PHENYLACETYL-COA EPOXIDASE, SUBUNIT C"/>
    <property type="match status" value="1"/>
</dbReference>
<dbReference type="Pfam" id="PF05138">
    <property type="entry name" value="PaaA_PaaC"/>
    <property type="match status" value="1"/>
</dbReference>
<gene>
    <name evidence="1" type="primary">paaC</name>
    <name evidence="1" type="ORF">ACFOM8_07915</name>
</gene>
<keyword evidence="2" id="KW-1185">Reference proteome</keyword>
<dbReference type="InterPro" id="IPR052703">
    <property type="entry name" value="Aromatic_CoA_ox/epox"/>
</dbReference>
<dbReference type="Gene3D" id="1.20.1260.10">
    <property type="match status" value="1"/>
</dbReference>
<dbReference type="Proteomes" id="UP001595539">
    <property type="component" value="Unassembled WGS sequence"/>
</dbReference>
<dbReference type="InterPro" id="IPR007814">
    <property type="entry name" value="PaaA_PaaC"/>
</dbReference>
<evidence type="ECO:0000313" key="2">
    <source>
        <dbReference type="Proteomes" id="UP001595539"/>
    </source>
</evidence>
<dbReference type="PIRSF" id="PIRSF037834">
    <property type="entry name" value="PA_CoA_Oase3"/>
    <property type="match status" value="1"/>
</dbReference>
<dbReference type="EC" id="1.14.13.149" evidence="1"/>
<accession>A0ABV7U2S2</accession>
<protein>
    <submittedName>
        <fullName evidence="1">1,2-phenylacetyl-CoA epoxidase subunit PaaC</fullName>
        <ecNumber evidence="1">1.14.13.149</ecNumber>
    </submittedName>
</protein>
<dbReference type="InterPro" id="IPR011882">
    <property type="entry name" value="PaaC"/>
</dbReference>
<dbReference type="PANTHER" id="PTHR30458">
    <property type="entry name" value="PHENYLACETIC ACID DEGRADATION PROTEIN PAA"/>
    <property type="match status" value="1"/>
</dbReference>
<dbReference type="NCBIfam" id="TIGR02158">
    <property type="entry name" value="PA_CoA_Oxy3"/>
    <property type="match status" value="1"/>
</dbReference>
<dbReference type="EMBL" id="JBHRXY010000004">
    <property type="protein sequence ID" value="MFC3629370.1"/>
    <property type="molecule type" value="Genomic_DNA"/>
</dbReference>
<name>A0ABV7U2S2_9RHOB</name>
<organism evidence="1 2">
    <name type="scientific">Paracoccus angustae</name>
    <dbReference type="NCBI Taxonomy" id="1671480"/>
    <lineage>
        <taxon>Bacteria</taxon>
        <taxon>Pseudomonadati</taxon>
        <taxon>Pseudomonadota</taxon>
        <taxon>Alphaproteobacteria</taxon>
        <taxon>Rhodobacterales</taxon>
        <taxon>Paracoccaceae</taxon>
        <taxon>Paracoccus</taxon>
    </lineage>
</organism>
<dbReference type="InterPro" id="IPR012347">
    <property type="entry name" value="Ferritin-like"/>
</dbReference>
<proteinExistence type="predicted"/>
<reference evidence="2" key="1">
    <citation type="journal article" date="2019" name="Int. J. Syst. Evol. Microbiol.">
        <title>The Global Catalogue of Microorganisms (GCM) 10K type strain sequencing project: providing services to taxonomists for standard genome sequencing and annotation.</title>
        <authorList>
            <consortium name="The Broad Institute Genomics Platform"/>
            <consortium name="The Broad Institute Genome Sequencing Center for Infectious Disease"/>
            <person name="Wu L."/>
            <person name="Ma J."/>
        </authorList>
    </citation>
    <scope>NUCLEOTIDE SEQUENCE [LARGE SCALE GENOMIC DNA]</scope>
    <source>
        <strain evidence="2">KCTC 42473</strain>
    </source>
</reference>
<evidence type="ECO:0000313" key="1">
    <source>
        <dbReference type="EMBL" id="MFC3629370.1"/>
    </source>
</evidence>
<dbReference type="SUPFAM" id="SSF47240">
    <property type="entry name" value="Ferritin-like"/>
    <property type="match status" value="1"/>
</dbReference>
<keyword evidence="1" id="KW-0560">Oxidoreductase</keyword>